<dbReference type="Pfam" id="PF01250">
    <property type="entry name" value="Ribosomal_S6"/>
    <property type="match status" value="1"/>
</dbReference>
<dbReference type="STRING" id="178035.A0A154PG66"/>
<sequence length="147" mass="17456">MPTYEMPILLRIMNKVDYSRVLRRMADTIFETGGIIRKIENWGEKQLPCKASSHGKVHREAGYFFFCFDVPPTSLMKLSDEFNRDIDVIRTRIYKQNPIESNEECTLEQELLPPAYRPSILKLLEEGRRKKKHEFKYNSGLDYYPFQ</sequence>
<evidence type="ECO:0000256" key="1">
    <source>
        <dbReference type="ARBA" id="ARBA00009512"/>
    </source>
</evidence>
<dbReference type="InterPro" id="IPR000529">
    <property type="entry name" value="Ribosomal_bS6"/>
</dbReference>
<keyword evidence="4" id="KW-0687">Ribonucleoprotein</keyword>
<keyword evidence="4" id="KW-0689">Ribosomal protein</keyword>
<dbReference type="FunFam" id="3.30.70.60:FF:000014">
    <property type="entry name" value="28S ribosomal protein S6, mitochondrial"/>
    <property type="match status" value="1"/>
</dbReference>
<reference evidence="4 5" key="1">
    <citation type="submission" date="2015-07" db="EMBL/GenBank/DDBJ databases">
        <title>The genome of Dufourea novaeangliae.</title>
        <authorList>
            <person name="Pan H."/>
            <person name="Kapheim K."/>
        </authorList>
    </citation>
    <scope>NUCLEOTIDE SEQUENCE [LARGE SCALE GENOMIC DNA]</scope>
    <source>
        <strain evidence="4">0120121106</strain>
        <tissue evidence="4">Whole body</tissue>
    </source>
</reference>
<dbReference type="GO" id="GO:0070181">
    <property type="term" value="F:small ribosomal subunit rRNA binding"/>
    <property type="evidence" value="ECO:0007669"/>
    <property type="project" value="TreeGrafter"/>
</dbReference>
<evidence type="ECO:0000313" key="5">
    <source>
        <dbReference type="Proteomes" id="UP000076502"/>
    </source>
</evidence>
<protein>
    <recommendedName>
        <fullName evidence="2">Small ribosomal subunit protein bS6m</fullName>
    </recommendedName>
    <alternativeName>
        <fullName evidence="3">28S ribosomal protein S6, mitochondrial</fullName>
    </alternativeName>
</protein>
<dbReference type="GO" id="GO:0006412">
    <property type="term" value="P:translation"/>
    <property type="evidence" value="ECO:0007669"/>
    <property type="project" value="InterPro"/>
</dbReference>
<dbReference type="OrthoDB" id="268530at2759"/>
<gene>
    <name evidence="4" type="ORF">WN55_01521</name>
</gene>
<evidence type="ECO:0000256" key="2">
    <source>
        <dbReference type="ARBA" id="ARBA00035170"/>
    </source>
</evidence>
<dbReference type="EMBL" id="KQ434899">
    <property type="protein sequence ID" value="KZC10822.1"/>
    <property type="molecule type" value="Genomic_DNA"/>
</dbReference>
<dbReference type="GO" id="GO:0005763">
    <property type="term" value="C:mitochondrial small ribosomal subunit"/>
    <property type="evidence" value="ECO:0007669"/>
    <property type="project" value="TreeGrafter"/>
</dbReference>
<comment type="similarity">
    <text evidence="1">Belongs to the bacterial ribosomal protein bS6 family.</text>
</comment>
<dbReference type="Gene3D" id="3.30.70.60">
    <property type="match status" value="1"/>
</dbReference>
<dbReference type="Proteomes" id="UP000076502">
    <property type="component" value="Unassembled WGS sequence"/>
</dbReference>
<organism evidence="4 5">
    <name type="scientific">Dufourea novaeangliae</name>
    <name type="common">Sweat bee</name>
    <dbReference type="NCBI Taxonomy" id="178035"/>
    <lineage>
        <taxon>Eukaryota</taxon>
        <taxon>Metazoa</taxon>
        <taxon>Ecdysozoa</taxon>
        <taxon>Arthropoda</taxon>
        <taxon>Hexapoda</taxon>
        <taxon>Insecta</taxon>
        <taxon>Pterygota</taxon>
        <taxon>Neoptera</taxon>
        <taxon>Endopterygota</taxon>
        <taxon>Hymenoptera</taxon>
        <taxon>Apocrita</taxon>
        <taxon>Aculeata</taxon>
        <taxon>Apoidea</taxon>
        <taxon>Anthophila</taxon>
        <taxon>Halictidae</taxon>
        <taxon>Rophitinae</taxon>
        <taxon>Dufourea</taxon>
    </lineage>
</organism>
<dbReference type="CDD" id="cd15465">
    <property type="entry name" value="bS6_mito"/>
    <property type="match status" value="1"/>
</dbReference>
<name>A0A154PG66_DUFNO</name>
<accession>A0A154PG66</accession>
<evidence type="ECO:0000256" key="3">
    <source>
        <dbReference type="ARBA" id="ARBA00035365"/>
    </source>
</evidence>
<evidence type="ECO:0000313" key="4">
    <source>
        <dbReference type="EMBL" id="KZC10822.1"/>
    </source>
</evidence>
<dbReference type="GO" id="GO:0003735">
    <property type="term" value="F:structural constituent of ribosome"/>
    <property type="evidence" value="ECO:0007669"/>
    <property type="project" value="InterPro"/>
</dbReference>
<dbReference type="OMA" id="NAGVNEC"/>
<dbReference type="InterPro" id="IPR014717">
    <property type="entry name" value="Transl_elong_EF1B/ribsomal_bS6"/>
</dbReference>
<dbReference type="SUPFAM" id="SSF54995">
    <property type="entry name" value="Ribosomal protein S6"/>
    <property type="match status" value="1"/>
</dbReference>
<dbReference type="InterPro" id="IPR035980">
    <property type="entry name" value="Ribosomal_bS6_sf"/>
</dbReference>
<dbReference type="AlphaFoldDB" id="A0A154PG66"/>
<proteinExistence type="inferred from homology"/>
<keyword evidence="5" id="KW-1185">Reference proteome</keyword>
<dbReference type="PANTHER" id="PTHR21011">
    <property type="entry name" value="MITOCHONDRIAL 28S RIBOSOMAL PROTEIN S6"/>
    <property type="match status" value="1"/>
</dbReference>
<dbReference type="PANTHER" id="PTHR21011:SF1">
    <property type="entry name" value="SMALL RIBOSOMAL SUBUNIT PROTEIN BS6M"/>
    <property type="match status" value="1"/>
</dbReference>